<evidence type="ECO:0000256" key="1">
    <source>
        <dbReference type="SAM" id="SignalP"/>
    </source>
</evidence>
<evidence type="ECO:0000313" key="2">
    <source>
        <dbReference type="EMBL" id="RAW65629.1"/>
    </source>
</evidence>
<sequence>MSNISRRQFLKGAGVATLAVAAAGVLAGCSAEEVLTKDVKVVFMCNGATVGDQNYLKVAQDKTTVKVSEIPNNYFPVGYKTVSTGELKIAKLPTGEDGVKVMLDEIEVPVDIYYYEVVDGKEVDRMIFEGVTVYASQKTITKKVAEQYAGDTYTVVGDGPFTINWSNNTVRVEAKKN</sequence>
<name>A0A329UQD8_9FIRM</name>
<dbReference type="InterPro" id="IPR019546">
    <property type="entry name" value="TAT_signal_bac_arc"/>
</dbReference>
<dbReference type="InterPro" id="IPR006311">
    <property type="entry name" value="TAT_signal"/>
</dbReference>
<feature type="chain" id="PRO_5039304282" description="Twin-arginine translocation signal domain-containing protein" evidence="1">
    <location>
        <begin position="28"/>
        <end position="177"/>
    </location>
</feature>
<comment type="caution">
    <text evidence="2">The sequence shown here is derived from an EMBL/GenBank/DDBJ whole genome shotgun (WGS) entry which is preliminary data.</text>
</comment>
<protein>
    <recommendedName>
        <fullName evidence="4">Twin-arginine translocation signal domain-containing protein</fullName>
    </recommendedName>
</protein>
<dbReference type="NCBIfam" id="TIGR01409">
    <property type="entry name" value="TAT_signal_seq"/>
    <property type="match status" value="1"/>
</dbReference>
<organism evidence="2 3">
    <name type="scientific">Faecalibacterium prausnitzii</name>
    <dbReference type="NCBI Taxonomy" id="853"/>
    <lineage>
        <taxon>Bacteria</taxon>
        <taxon>Bacillati</taxon>
        <taxon>Bacillota</taxon>
        <taxon>Clostridia</taxon>
        <taxon>Eubacteriales</taxon>
        <taxon>Oscillospiraceae</taxon>
        <taxon>Faecalibacterium</taxon>
    </lineage>
</organism>
<proteinExistence type="predicted"/>
<dbReference type="EMBL" id="PRLF01000006">
    <property type="protein sequence ID" value="RAW65629.1"/>
    <property type="molecule type" value="Genomic_DNA"/>
</dbReference>
<dbReference type="AlphaFoldDB" id="A0A329UQD8"/>
<dbReference type="Pfam" id="PF10518">
    <property type="entry name" value="TAT_signal"/>
    <property type="match status" value="1"/>
</dbReference>
<reference evidence="2 3" key="1">
    <citation type="submission" date="2018-02" db="EMBL/GenBank/DDBJ databases">
        <title>Complete genome sequencing of Faecalibacterium prausnitzii strains isolated from the human gut.</title>
        <authorList>
            <person name="Fitzgerald B.C."/>
            <person name="Shkoporov A.N."/>
            <person name="Ross P.R."/>
            <person name="Hill C."/>
        </authorList>
    </citation>
    <scope>NUCLEOTIDE SEQUENCE [LARGE SCALE GENOMIC DNA]</scope>
    <source>
        <strain evidence="2 3">APC924/119</strain>
    </source>
</reference>
<keyword evidence="1" id="KW-0732">Signal</keyword>
<evidence type="ECO:0000313" key="3">
    <source>
        <dbReference type="Proteomes" id="UP000250550"/>
    </source>
</evidence>
<dbReference type="Proteomes" id="UP000250550">
    <property type="component" value="Unassembled WGS sequence"/>
</dbReference>
<dbReference type="RefSeq" id="WP_112121335.1">
    <property type="nucleotide sequence ID" value="NZ_CP157369.1"/>
</dbReference>
<accession>A0A329UQD8</accession>
<gene>
    <name evidence="2" type="ORF">C4N21_06175</name>
</gene>
<evidence type="ECO:0008006" key="4">
    <source>
        <dbReference type="Google" id="ProtNLM"/>
    </source>
</evidence>
<dbReference type="PROSITE" id="PS51257">
    <property type="entry name" value="PROKAR_LIPOPROTEIN"/>
    <property type="match status" value="1"/>
</dbReference>
<feature type="signal peptide" evidence="1">
    <location>
        <begin position="1"/>
        <end position="27"/>
    </location>
</feature>
<dbReference type="PROSITE" id="PS51318">
    <property type="entry name" value="TAT"/>
    <property type="match status" value="1"/>
</dbReference>